<dbReference type="GO" id="GO:0051213">
    <property type="term" value="F:dioxygenase activity"/>
    <property type="evidence" value="ECO:0007669"/>
    <property type="project" value="UniProtKB-KW"/>
</dbReference>
<evidence type="ECO:0000259" key="2">
    <source>
        <dbReference type="PROSITE" id="PS51819"/>
    </source>
</evidence>
<sequence>MKFASMRLLVNDFAASVRFWHDLLGLNMTYSDESIGYAYFETGGTTGIELYQRDGFASALGEVTPAAAPTGRQTVLTFGVDDVDTTYADLIKRGAVEVSGPHDRPEWRARTAHISDPDGNLVELYSPLQASEIPTA</sequence>
<evidence type="ECO:0000256" key="1">
    <source>
        <dbReference type="ARBA" id="ARBA00022723"/>
    </source>
</evidence>
<comment type="caution">
    <text evidence="3">The sequence shown here is derived from an EMBL/GenBank/DDBJ whole genome shotgun (WGS) entry which is preliminary data.</text>
</comment>
<dbReference type="STRING" id="485913.Krac_5389"/>
<protein>
    <submittedName>
        <fullName evidence="3">Glyoxalase/bleomycin resistance protein/dioxygenase</fullName>
    </submittedName>
</protein>
<dbReference type="PANTHER" id="PTHR43048">
    <property type="entry name" value="METHYLMALONYL-COA EPIMERASE"/>
    <property type="match status" value="1"/>
</dbReference>
<dbReference type="RefSeq" id="WP_007915818.1">
    <property type="nucleotide sequence ID" value="NZ_ADVG01000003.1"/>
</dbReference>
<accession>D6TVX5</accession>
<dbReference type="PANTHER" id="PTHR43048:SF4">
    <property type="entry name" value="RING-CLEAVING DIOXYGENASE-RELATED"/>
    <property type="match status" value="1"/>
</dbReference>
<dbReference type="GO" id="GO:0004493">
    <property type="term" value="F:methylmalonyl-CoA epimerase activity"/>
    <property type="evidence" value="ECO:0007669"/>
    <property type="project" value="TreeGrafter"/>
</dbReference>
<keyword evidence="1" id="KW-0479">Metal-binding</keyword>
<keyword evidence="3" id="KW-0560">Oxidoreductase</keyword>
<dbReference type="OrthoDB" id="9796521at2"/>
<keyword evidence="3" id="KW-0223">Dioxygenase</keyword>
<proteinExistence type="predicted"/>
<dbReference type="Proteomes" id="UP000004508">
    <property type="component" value="Unassembled WGS sequence"/>
</dbReference>
<dbReference type="PROSITE" id="PS51819">
    <property type="entry name" value="VOC"/>
    <property type="match status" value="1"/>
</dbReference>
<evidence type="ECO:0000313" key="3">
    <source>
        <dbReference type="EMBL" id="EFH84358.1"/>
    </source>
</evidence>
<dbReference type="FunCoup" id="D6TVX5">
    <property type="interactions" value="19"/>
</dbReference>
<evidence type="ECO:0000313" key="4">
    <source>
        <dbReference type="Proteomes" id="UP000004508"/>
    </source>
</evidence>
<feature type="domain" description="VOC" evidence="2">
    <location>
        <begin position="2"/>
        <end position="127"/>
    </location>
</feature>
<dbReference type="InterPro" id="IPR051785">
    <property type="entry name" value="MMCE/EMCE_epimerase"/>
</dbReference>
<dbReference type="eggNOG" id="COG0346">
    <property type="taxonomic scope" value="Bacteria"/>
</dbReference>
<dbReference type="GO" id="GO:0046491">
    <property type="term" value="P:L-methylmalonyl-CoA metabolic process"/>
    <property type="evidence" value="ECO:0007669"/>
    <property type="project" value="TreeGrafter"/>
</dbReference>
<dbReference type="GO" id="GO:0046872">
    <property type="term" value="F:metal ion binding"/>
    <property type="evidence" value="ECO:0007669"/>
    <property type="project" value="UniProtKB-KW"/>
</dbReference>
<dbReference type="InterPro" id="IPR037523">
    <property type="entry name" value="VOC_core"/>
</dbReference>
<dbReference type="SUPFAM" id="SSF54593">
    <property type="entry name" value="Glyoxalase/Bleomycin resistance protein/Dihydroxybiphenyl dioxygenase"/>
    <property type="match status" value="1"/>
</dbReference>
<dbReference type="InterPro" id="IPR029068">
    <property type="entry name" value="Glyas_Bleomycin-R_OHBP_Dase"/>
</dbReference>
<reference evidence="3 4" key="1">
    <citation type="journal article" date="2011" name="Stand. Genomic Sci.">
        <title>Non-contiguous finished genome sequence and contextual data of the filamentous soil bacterium Ktedonobacter racemifer type strain (SOSP1-21).</title>
        <authorList>
            <person name="Chang Y.J."/>
            <person name="Land M."/>
            <person name="Hauser L."/>
            <person name="Chertkov O."/>
            <person name="Del Rio T.G."/>
            <person name="Nolan M."/>
            <person name="Copeland A."/>
            <person name="Tice H."/>
            <person name="Cheng J.F."/>
            <person name="Lucas S."/>
            <person name="Han C."/>
            <person name="Goodwin L."/>
            <person name="Pitluck S."/>
            <person name="Ivanova N."/>
            <person name="Ovchinikova G."/>
            <person name="Pati A."/>
            <person name="Chen A."/>
            <person name="Palaniappan K."/>
            <person name="Mavromatis K."/>
            <person name="Liolios K."/>
            <person name="Brettin T."/>
            <person name="Fiebig A."/>
            <person name="Rohde M."/>
            <person name="Abt B."/>
            <person name="Goker M."/>
            <person name="Detter J.C."/>
            <person name="Woyke T."/>
            <person name="Bristow J."/>
            <person name="Eisen J.A."/>
            <person name="Markowitz V."/>
            <person name="Hugenholtz P."/>
            <person name="Kyrpides N.C."/>
            <person name="Klenk H.P."/>
            <person name="Lapidus A."/>
        </authorList>
    </citation>
    <scope>NUCLEOTIDE SEQUENCE [LARGE SCALE GENOMIC DNA]</scope>
    <source>
        <strain evidence="4">DSM 44963</strain>
    </source>
</reference>
<organism evidence="3 4">
    <name type="scientific">Ktedonobacter racemifer DSM 44963</name>
    <dbReference type="NCBI Taxonomy" id="485913"/>
    <lineage>
        <taxon>Bacteria</taxon>
        <taxon>Bacillati</taxon>
        <taxon>Chloroflexota</taxon>
        <taxon>Ktedonobacteria</taxon>
        <taxon>Ktedonobacterales</taxon>
        <taxon>Ktedonobacteraceae</taxon>
        <taxon>Ktedonobacter</taxon>
    </lineage>
</organism>
<name>D6TVX5_KTERA</name>
<dbReference type="Gene3D" id="3.10.180.10">
    <property type="entry name" value="2,3-Dihydroxybiphenyl 1,2-Dioxygenase, domain 1"/>
    <property type="match status" value="1"/>
</dbReference>
<gene>
    <name evidence="3" type="ORF">Krac_5389</name>
</gene>
<dbReference type="EMBL" id="ADVG01000003">
    <property type="protein sequence ID" value="EFH84358.1"/>
    <property type="molecule type" value="Genomic_DNA"/>
</dbReference>
<dbReference type="AlphaFoldDB" id="D6TVX5"/>
<dbReference type="Pfam" id="PF00903">
    <property type="entry name" value="Glyoxalase"/>
    <property type="match status" value="1"/>
</dbReference>
<dbReference type="InParanoid" id="D6TVX5"/>
<dbReference type="InterPro" id="IPR004360">
    <property type="entry name" value="Glyas_Fos-R_dOase_dom"/>
</dbReference>
<keyword evidence="4" id="KW-1185">Reference proteome</keyword>